<evidence type="ECO:0000313" key="3">
    <source>
        <dbReference type="Proteomes" id="UP000011566"/>
    </source>
</evidence>
<dbReference type="Gene3D" id="3.40.1350.10">
    <property type="match status" value="1"/>
</dbReference>
<dbReference type="InterPro" id="IPR011856">
    <property type="entry name" value="tRNA_endonuc-like_dom_sf"/>
</dbReference>
<keyword evidence="3" id="KW-1185">Reference proteome</keyword>
<organism evidence="2 3">
    <name type="scientific">Halococcus hamelinensis 100A6</name>
    <dbReference type="NCBI Taxonomy" id="1132509"/>
    <lineage>
        <taxon>Archaea</taxon>
        <taxon>Methanobacteriati</taxon>
        <taxon>Methanobacteriota</taxon>
        <taxon>Stenosarchaea group</taxon>
        <taxon>Halobacteria</taxon>
        <taxon>Halobacteriales</taxon>
        <taxon>Halococcaceae</taxon>
        <taxon>Halococcus</taxon>
    </lineage>
</organism>
<dbReference type="AlphaFoldDB" id="M0LTS0"/>
<sequence>MELGYRVSVPTSGHCPYDLVLDTDDELLKIQVKHATLRDDERMLRCSLKRSNPNATGTNDSYYGANEVDAYLIFCPEKETLYWIDFDDAPAANVVLRFESSVDHPGIRWADEYEL</sequence>
<protein>
    <recommendedName>
        <fullName evidence="1">PD(D/E)XK endonuclease domain-containing protein</fullName>
    </recommendedName>
</protein>
<name>M0LTS0_9EURY</name>
<dbReference type="Pfam" id="PF11645">
    <property type="entry name" value="PDDEXK_5"/>
    <property type="match status" value="1"/>
</dbReference>
<evidence type="ECO:0000259" key="1">
    <source>
        <dbReference type="Pfam" id="PF11645"/>
    </source>
</evidence>
<dbReference type="EMBL" id="AOMB01000043">
    <property type="protein sequence ID" value="EMA35804.1"/>
    <property type="molecule type" value="Genomic_DNA"/>
</dbReference>
<reference evidence="2 3" key="1">
    <citation type="journal article" date="2014" name="PLoS Genet.">
        <title>Phylogenetically driven sequencing of extremely halophilic archaea reveals strategies for static and dynamic osmo-response.</title>
        <authorList>
            <person name="Becker E.A."/>
            <person name="Seitzer P.M."/>
            <person name="Tritt A."/>
            <person name="Larsen D."/>
            <person name="Krusor M."/>
            <person name="Yao A.I."/>
            <person name="Wu D."/>
            <person name="Madern D."/>
            <person name="Eisen J.A."/>
            <person name="Darling A.E."/>
            <person name="Facciotti M.T."/>
        </authorList>
    </citation>
    <scope>NUCLEOTIDE SEQUENCE [LARGE SCALE GENOMIC DNA]</scope>
    <source>
        <strain evidence="2 3">100A6</strain>
    </source>
</reference>
<proteinExistence type="predicted"/>
<dbReference type="Proteomes" id="UP000011566">
    <property type="component" value="Unassembled WGS sequence"/>
</dbReference>
<dbReference type="InterPro" id="IPR021671">
    <property type="entry name" value="PD(D/E)XK_Endonuc"/>
</dbReference>
<accession>M0LTS0</accession>
<dbReference type="GO" id="GO:0003676">
    <property type="term" value="F:nucleic acid binding"/>
    <property type="evidence" value="ECO:0007669"/>
    <property type="project" value="InterPro"/>
</dbReference>
<gene>
    <name evidence="2" type="ORF">C447_16649</name>
</gene>
<dbReference type="PATRIC" id="fig|1132509.6.peg.3865"/>
<feature type="domain" description="PD(D/E)XK endonuclease" evidence="1">
    <location>
        <begin position="2"/>
        <end position="114"/>
    </location>
</feature>
<dbReference type="eggNOG" id="arCOG10716">
    <property type="taxonomic scope" value="Archaea"/>
</dbReference>
<comment type="caution">
    <text evidence="2">The sequence shown here is derived from an EMBL/GenBank/DDBJ whole genome shotgun (WGS) entry which is preliminary data.</text>
</comment>
<evidence type="ECO:0000313" key="2">
    <source>
        <dbReference type="EMBL" id="EMA35804.1"/>
    </source>
</evidence>